<dbReference type="AlphaFoldDB" id="A0AAN6GNE5"/>
<dbReference type="Proteomes" id="UP001176517">
    <property type="component" value="Unassembled WGS sequence"/>
</dbReference>
<gene>
    <name evidence="8" type="primary">prp3</name>
    <name evidence="8" type="ORF">OC846_005513</name>
</gene>
<dbReference type="GO" id="GO:0000398">
    <property type="term" value="P:mRNA splicing, via spliceosome"/>
    <property type="evidence" value="ECO:0007669"/>
    <property type="project" value="InterPro"/>
</dbReference>
<evidence type="ECO:0000259" key="6">
    <source>
        <dbReference type="Pfam" id="PF06544"/>
    </source>
</evidence>
<feature type="compositionally biased region" description="Low complexity" evidence="5">
    <location>
        <begin position="37"/>
        <end position="63"/>
    </location>
</feature>
<feature type="compositionally biased region" description="Polar residues" evidence="5">
    <location>
        <begin position="239"/>
        <end position="251"/>
    </location>
</feature>
<feature type="region of interest" description="Disordered" evidence="5">
    <location>
        <begin position="144"/>
        <end position="254"/>
    </location>
</feature>
<evidence type="ECO:0000313" key="8">
    <source>
        <dbReference type="EMBL" id="KAK0545837.1"/>
    </source>
</evidence>
<evidence type="ECO:0000256" key="4">
    <source>
        <dbReference type="ARBA" id="ARBA00023242"/>
    </source>
</evidence>
<feature type="region of interest" description="Disordered" evidence="5">
    <location>
        <begin position="320"/>
        <end position="346"/>
    </location>
</feature>
<name>A0AAN6GNE5_9BASI</name>
<evidence type="ECO:0000256" key="5">
    <source>
        <dbReference type="SAM" id="MobiDB-lite"/>
    </source>
</evidence>
<keyword evidence="2" id="KW-0507">mRNA processing</keyword>
<dbReference type="InterPro" id="IPR010541">
    <property type="entry name" value="Prp3_C"/>
</dbReference>
<dbReference type="EMBL" id="JAPDMZ010000215">
    <property type="protein sequence ID" value="KAK0545837.1"/>
    <property type="molecule type" value="Genomic_DNA"/>
</dbReference>
<keyword evidence="3" id="KW-0508">mRNA splicing</keyword>
<feature type="domain" description="Small nuclear ribonucleoprotein Prp3 C-terminal" evidence="6">
    <location>
        <begin position="493"/>
        <end position="649"/>
    </location>
</feature>
<dbReference type="GO" id="GO:0046540">
    <property type="term" value="C:U4/U6 x U5 tri-snRNP complex"/>
    <property type="evidence" value="ECO:0007669"/>
    <property type="project" value="InterPro"/>
</dbReference>
<feature type="domain" description="Pre-mRNA-splicing factor 3" evidence="7">
    <location>
        <begin position="239"/>
        <end position="470"/>
    </location>
</feature>
<evidence type="ECO:0000259" key="7">
    <source>
        <dbReference type="Pfam" id="PF08572"/>
    </source>
</evidence>
<comment type="subcellular location">
    <subcellularLocation>
        <location evidence="1">Nucleus</location>
    </subcellularLocation>
</comment>
<comment type="caution">
    <text evidence="8">The sequence shown here is derived from an EMBL/GenBank/DDBJ whole genome shotgun (WGS) entry which is preliminary data.</text>
</comment>
<dbReference type="Pfam" id="PF06544">
    <property type="entry name" value="Prp3_C"/>
    <property type="match status" value="1"/>
</dbReference>
<evidence type="ECO:0000256" key="1">
    <source>
        <dbReference type="ARBA" id="ARBA00004123"/>
    </source>
</evidence>
<sequence>MAPKRPAEDVGSSTSNSSDAKRPRTSLPPQNGTAPSAKVLSAAPTLAAAPTTRAPAAAPASAKTVGASGRTAAQIAADLAAARARINATLASKNLTNVLPSSSASASRPAISAPIAANGAATAAAAAAAAAAITASRSRPGTVSAAYAPAARPDDRKTPASGAGGSGRGGYGAGGRGGRYAAPPPPRYGSGPAPLVPPPSGLLPPGSSIPAPSSRAPPAAGSSTQNAYLGALNEAEASSVRTRSTHRSLQFNRPGRHIAAAEEVRREAAMEAIKKRIQEAARKAGMQDDLTGEEKHLKRPVPPPVEWWDEALIPEGKSYDDVQLQPQGSDAQKQDKGKAEAEGGEEEVPLLLPLIETNDSPIDIYIQHPIPIPPPNANKGPVEPRALMLTKREQKKLRRQRRAAELEDKRDRIKMGLLPPDPPKVKLSNLMRVLASESVADPTKVEAKVRRDVAARREVHEKTNAERKLTDEQRREKIQAQRAKEEAKGLFNAVFKIKHLVATIHKIKVRKNAEQMGLTGVVIFHPSFALVVVEGSAKEIKAYKHLMLNRIDWVEGGRLIDVETGNTAGVKDEDVDPAGGDIKPAASSASTAAPQVVDLSTNKCELIFEGAIRERLYAQNMGFRARRAETDGDAREILGEKMKGYWDLAKRLGASGVKEEEEWN</sequence>
<feature type="compositionally biased region" description="Low complexity" evidence="5">
    <location>
        <begin position="203"/>
        <end position="223"/>
    </location>
</feature>
<feature type="compositionally biased region" description="Basic and acidic residues" evidence="5">
    <location>
        <begin position="332"/>
        <end position="341"/>
    </location>
</feature>
<feature type="region of interest" description="Disordered" evidence="5">
    <location>
        <begin position="1"/>
        <end position="63"/>
    </location>
</feature>
<keyword evidence="8" id="KW-0687">Ribonucleoprotein</keyword>
<evidence type="ECO:0000256" key="3">
    <source>
        <dbReference type="ARBA" id="ARBA00023187"/>
    </source>
</evidence>
<feature type="compositionally biased region" description="Gly residues" evidence="5">
    <location>
        <begin position="162"/>
        <end position="178"/>
    </location>
</feature>
<reference evidence="8" key="1">
    <citation type="journal article" date="2023" name="PhytoFront">
        <title>Draft Genome Resources of Seven Strains of Tilletia horrida, Causal Agent of Kernel Smut of Rice.</title>
        <authorList>
            <person name="Khanal S."/>
            <person name="Antony Babu S."/>
            <person name="Zhou X.G."/>
        </authorList>
    </citation>
    <scope>NUCLEOTIDE SEQUENCE</scope>
    <source>
        <strain evidence="8">TX6</strain>
    </source>
</reference>
<evidence type="ECO:0000256" key="2">
    <source>
        <dbReference type="ARBA" id="ARBA00022664"/>
    </source>
</evidence>
<accession>A0AAN6GNE5</accession>
<keyword evidence="4" id="KW-0539">Nucleus</keyword>
<dbReference type="PANTHER" id="PTHR14212:SF0">
    <property type="entry name" value="U4_U6 SMALL NUCLEAR RIBONUCLEOPROTEIN PRP3"/>
    <property type="match status" value="1"/>
</dbReference>
<dbReference type="CDD" id="cd24162">
    <property type="entry name" value="Prp3_C"/>
    <property type="match status" value="1"/>
</dbReference>
<proteinExistence type="predicted"/>
<protein>
    <submittedName>
        <fullName evidence="8">U4/U5/U6 small nuclear ribonucleoprotein prp3</fullName>
    </submittedName>
</protein>
<dbReference type="InterPro" id="IPR027104">
    <property type="entry name" value="Prp3"/>
</dbReference>
<dbReference type="PANTHER" id="PTHR14212">
    <property type="entry name" value="U4/U6-ASSOCIATED RNA SPLICING FACTOR-RELATED"/>
    <property type="match status" value="1"/>
</dbReference>
<evidence type="ECO:0000313" key="9">
    <source>
        <dbReference type="Proteomes" id="UP001176517"/>
    </source>
</evidence>
<dbReference type="Pfam" id="PF08572">
    <property type="entry name" value="PRP3"/>
    <property type="match status" value="1"/>
</dbReference>
<keyword evidence="9" id="KW-1185">Reference proteome</keyword>
<organism evidence="8 9">
    <name type="scientific">Tilletia horrida</name>
    <dbReference type="NCBI Taxonomy" id="155126"/>
    <lineage>
        <taxon>Eukaryota</taxon>
        <taxon>Fungi</taxon>
        <taxon>Dikarya</taxon>
        <taxon>Basidiomycota</taxon>
        <taxon>Ustilaginomycotina</taxon>
        <taxon>Exobasidiomycetes</taxon>
        <taxon>Tilletiales</taxon>
        <taxon>Tilletiaceae</taxon>
        <taxon>Tilletia</taxon>
    </lineage>
</organism>
<dbReference type="InterPro" id="IPR013881">
    <property type="entry name" value="Pre-mRNA_splic_Prp3_dom"/>
</dbReference>